<name>A0A919MFT0_9ACTN</name>
<keyword evidence="2" id="KW-0472">Membrane</keyword>
<feature type="transmembrane region" description="Helical" evidence="2">
    <location>
        <begin position="168"/>
        <end position="191"/>
    </location>
</feature>
<sequence>MSRPAPEATIGAMTNTSSRAEWRATAGLLALSAVPVIAGSARLTELATGAEVTPANARFLAVPLPVVAHIIGATLFCVLGAFQFHRGLRRRRPRWHRITGRLLVPCGLAAAGSGIWMTLYYPLPAVDGARFGVLGVSRLAFGAVMAAGIGWSVVAIRRKDIVSHRAWMIRAYAIGQGAGTQVLTHLPWVLVAGQPGVGARAVLMNAGWVINVVVAEWLIRRRPARPARPVSRGSYGDPARVAADRPALRG</sequence>
<feature type="transmembrane region" description="Helical" evidence="2">
    <location>
        <begin position="197"/>
        <end position="219"/>
    </location>
</feature>
<reference evidence="3" key="1">
    <citation type="submission" date="2021-01" db="EMBL/GenBank/DDBJ databases">
        <title>Whole genome shotgun sequence of Actinoplanes nipponensis NBRC 14063.</title>
        <authorList>
            <person name="Komaki H."/>
            <person name="Tamura T."/>
        </authorList>
    </citation>
    <scope>NUCLEOTIDE SEQUENCE</scope>
    <source>
        <strain evidence="3">NBRC 14063</strain>
    </source>
</reference>
<feature type="transmembrane region" description="Helical" evidence="2">
    <location>
        <begin position="102"/>
        <end position="123"/>
    </location>
</feature>
<gene>
    <name evidence="3" type="ORF">Ani05nite_13880</name>
</gene>
<keyword evidence="4" id="KW-1185">Reference proteome</keyword>
<evidence type="ECO:0000256" key="2">
    <source>
        <dbReference type="SAM" id="Phobius"/>
    </source>
</evidence>
<evidence type="ECO:0000313" key="4">
    <source>
        <dbReference type="Proteomes" id="UP000647172"/>
    </source>
</evidence>
<dbReference type="AlphaFoldDB" id="A0A919MFT0"/>
<keyword evidence="2" id="KW-1133">Transmembrane helix</keyword>
<dbReference type="InterPro" id="IPR018750">
    <property type="entry name" value="DUF2306_membrane"/>
</dbReference>
<protein>
    <submittedName>
        <fullName evidence="3">Membrane protein</fullName>
    </submittedName>
</protein>
<feature type="transmembrane region" description="Helical" evidence="2">
    <location>
        <begin position="135"/>
        <end position="156"/>
    </location>
</feature>
<feature type="region of interest" description="Disordered" evidence="1">
    <location>
        <begin position="227"/>
        <end position="250"/>
    </location>
</feature>
<proteinExistence type="predicted"/>
<dbReference type="Pfam" id="PF10067">
    <property type="entry name" value="DUF2306"/>
    <property type="match status" value="1"/>
</dbReference>
<feature type="transmembrane region" description="Helical" evidence="2">
    <location>
        <begin position="62"/>
        <end position="82"/>
    </location>
</feature>
<dbReference type="Proteomes" id="UP000647172">
    <property type="component" value="Unassembled WGS sequence"/>
</dbReference>
<accession>A0A919MFT0</accession>
<dbReference type="EMBL" id="BOMQ01000017">
    <property type="protein sequence ID" value="GIE47854.1"/>
    <property type="molecule type" value="Genomic_DNA"/>
</dbReference>
<keyword evidence="2" id="KW-0812">Transmembrane</keyword>
<evidence type="ECO:0000256" key="1">
    <source>
        <dbReference type="SAM" id="MobiDB-lite"/>
    </source>
</evidence>
<comment type="caution">
    <text evidence="3">The sequence shown here is derived from an EMBL/GenBank/DDBJ whole genome shotgun (WGS) entry which is preliminary data.</text>
</comment>
<organism evidence="3 4">
    <name type="scientific">Actinoplanes nipponensis</name>
    <dbReference type="NCBI Taxonomy" id="135950"/>
    <lineage>
        <taxon>Bacteria</taxon>
        <taxon>Bacillati</taxon>
        <taxon>Actinomycetota</taxon>
        <taxon>Actinomycetes</taxon>
        <taxon>Micromonosporales</taxon>
        <taxon>Micromonosporaceae</taxon>
        <taxon>Actinoplanes</taxon>
    </lineage>
</organism>
<evidence type="ECO:0000313" key="3">
    <source>
        <dbReference type="EMBL" id="GIE47854.1"/>
    </source>
</evidence>